<dbReference type="PANTHER" id="PTHR46361">
    <property type="entry name" value="ELECTRON CARRIER/ PROTEIN DISULFIDE OXIDOREDUCTASE"/>
    <property type="match status" value="1"/>
</dbReference>
<dbReference type="PANTHER" id="PTHR46361:SF3">
    <property type="entry name" value="ELECTRON CARRIER_ PROTEIN DISULFIDE OXIDOREDUCTASE"/>
    <property type="match status" value="1"/>
</dbReference>
<name>A0A058ZAY2_FONAL</name>
<keyword evidence="4" id="KW-1185">Reference proteome</keyword>
<feature type="domain" description="DUF547" evidence="2">
    <location>
        <begin position="322"/>
        <end position="520"/>
    </location>
</feature>
<gene>
    <name evidence="3" type="ORF">H696_02027</name>
</gene>
<dbReference type="InterPro" id="IPR006869">
    <property type="entry name" value="DUF547"/>
</dbReference>
<feature type="region of interest" description="Disordered" evidence="1">
    <location>
        <begin position="76"/>
        <end position="122"/>
    </location>
</feature>
<dbReference type="RefSeq" id="XP_009494201.1">
    <property type="nucleotide sequence ID" value="XM_009495926.1"/>
</dbReference>
<protein>
    <recommendedName>
        <fullName evidence="2">DUF547 domain-containing protein</fullName>
    </recommendedName>
</protein>
<dbReference type="EMBL" id="KB932203">
    <property type="protein sequence ID" value="KCV71078.1"/>
    <property type="molecule type" value="Genomic_DNA"/>
</dbReference>
<organism evidence="3">
    <name type="scientific">Fonticula alba</name>
    <name type="common">Slime mold</name>
    <dbReference type="NCBI Taxonomy" id="691883"/>
    <lineage>
        <taxon>Eukaryota</taxon>
        <taxon>Rotosphaerida</taxon>
        <taxon>Fonticulaceae</taxon>
        <taxon>Fonticula</taxon>
    </lineage>
</organism>
<evidence type="ECO:0000259" key="2">
    <source>
        <dbReference type="Pfam" id="PF04784"/>
    </source>
</evidence>
<evidence type="ECO:0000313" key="3">
    <source>
        <dbReference type="EMBL" id="KCV71078.1"/>
    </source>
</evidence>
<proteinExistence type="predicted"/>
<sequence length="537" mass="56870">MPSKEHHRGLVLLAKALQTLVNSSLVDPASPDGAVSIASRISEREAYLQSMVPHMEALRPEMHAFLVRVSSSRPERMSQASTPALHPDHLGSDGVTPISEPGSAPGDASPDSESPVGARSSESLALDVDSIVDTVNDSDYIAALAWIAELIEEHHSNEAIRAVLEHEGALTAWDTLSAGAQSLLASTLSDSGSFSGSSSSLASGAPPSRGRSIPSSPSMSSIFGQASTLSSRSADSNVLNTLAGSFAFSEGDAGESTRCGVDISIDLVRRACGFIKDVYHFASYTDNHLDWSAVLSDSIDFNEWACDVAELAEIDISKITTQRHLISFWLNVYHCLCMHAHVAAAVTGNLDAAQTSPSYGQSSVSGSTLSLASSTAGSRASEDGPSAPASEAQIQHLSDGSVTNLAPAASSAHAVAGRSRGGLAPKAKRRRVLSTFSYQIGRQGTAGAGAYTLEDIVELLRGNPKGHFKRTDPRYPAVIMNYDPRVHFCYSLMTSISPQINVYTPDTVSQSILSSSAHFLLHNTKVDMARNKRKEYT</sequence>
<dbReference type="Proteomes" id="UP000030693">
    <property type="component" value="Unassembled WGS sequence"/>
</dbReference>
<evidence type="ECO:0000313" key="4">
    <source>
        <dbReference type="Proteomes" id="UP000030693"/>
    </source>
</evidence>
<feature type="region of interest" description="Disordered" evidence="1">
    <location>
        <begin position="196"/>
        <end position="219"/>
    </location>
</feature>
<dbReference type="GeneID" id="20526752"/>
<reference evidence="3" key="1">
    <citation type="submission" date="2013-04" db="EMBL/GenBank/DDBJ databases">
        <title>The Genome Sequence of Fonticula alba ATCC 38817.</title>
        <authorList>
            <consortium name="The Broad Institute Genomics Platform"/>
            <person name="Russ C."/>
            <person name="Cuomo C."/>
            <person name="Burger G."/>
            <person name="Gray M.W."/>
            <person name="Holland P.W.H."/>
            <person name="King N."/>
            <person name="Lang F.B.F."/>
            <person name="Roger A.J."/>
            <person name="Ruiz-Trillo I."/>
            <person name="Brown M."/>
            <person name="Walker B."/>
            <person name="Young S."/>
            <person name="Zeng Q."/>
            <person name="Gargeya S."/>
            <person name="Fitzgerald M."/>
            <person name="Haas B."/>
            <person name="Abouelleil A."/>
            <person name="Allen A.W."/>
            <person name="Alvarado L."/>
            <person name="Arachchi H.M."/>
            <person name="Berlin A.M."/>
            <person name="Chapman S.B."/>
            <person name="Gainer-Dewar J."/>
            <person name="Goldberg J."/>
            <person name="Griggs A."/>
            <person name="Gujja S."/>
            <person name="Hansen M."/>
            <person name="Howarth C."/>
            <person name="Imamovic A."/>
            <person name="Ireland A."/>
            <person name="Larimer J."/>
            <person name="McCowan C."/>
            <person name="Murphy C."/>
            <person name="Pearson M."/>
            <person name="Poon T.W."/>
            <person name="Priest M."/>
            <person name="Roberts A."/>
            <person name="Saif S."/>
            <person name="Shea T."/>
            <person name="Sisk P."/>
            <person name="Sykes S."/>
            <person name="Wortman J."/>
            <person name="Nusbaum C."/>
            <person name="Birren B."/>
        </authorList>
    </citation>
    <scope>NUCLEOTIDE SEQUENCE [LARGE SCALE GENOMIC DNA]</scope>
    <source>
        <strain evidence="3">ATCC 38817</strain>
    </source>
</reference>
<accession>A0A058ZAY2</accession>
<dbReference type="Pfam" id="PF04784">
    <property type="entry name" value="DUF547"/>
    <property type="match status" value="1"/>
</dbReference>
<dbReference type="AlphaFoldDB" id="A0A058ZAY2"/>
<evidence type="ECO:0000256" key="1">
    <source>
        <dbReference type="SAM" id="MobiDB-lite"/>
    </source>
</evidence>